<dbReference type="EMBL" id="JAXCGZ010006305">
    <property type="protein sequence ID" value="KAK7079872.1"/>
    <property type="molecule type" value="Genomic_DNA"/>
</dbReference>
<dbReference type="InterPro" id="IPR037445">
    <property type="entry name" value="MAGE"/>
</dbReference>
<dbReference type="PANTHER" id="PTHR11736:SF14">
    <property type="entry name" value="NSE3 HOMOLOG, SMC5-SMC6 COMPLEX COMPONENT"/>
    <property type="match status" value="1"/>
</dbReference>
<gene>
    <name evidence="2" type="primary">NDNL2</name>
    <name evidence="2" type="ORF">SK128_016314</name>
</gene>
<dbReference type="SMART" id="SM01373">
    <property type="entry name" value="MAGE"/>
    <property type="match status" value="1"/>
</dbReference>
<name>A0AAN8X8V8_HALRR</name>
<evidence type="ECO:0000259" key="1">
    <source>
        <dbReference type="PROSITE" id="PS50838"/>
    </source>
</evidence>
<dbReference type="InterPro" id="IPR041899">
    <property type="entry name" value="MAGE_WH2"/>
</dbReference>
<comment type="caution">
    <text evidence="2">The sequence shown here is derived from an EMBL/GenBank/DDBJ whole genome shotgun (WGS) entry which is preliminary data.</text>
</comment>
<dbReference type="InterPro" id="IPR002190">
    <property type="entry name" value="MHD_dom"/>
</dbReference>
<feature type="domain" description="MAGE" evidence="1">
    <location>
        <begin position="10"/>
        <end position="162"/>
    </location>
</feature>
<dbReference type="FunFam" id="1.10.10.1210:FF:000001">
    <property type="entry name" value="melanoma-associated antigen D1"/>
    <property type="match status" value="1"/>
</dbReference>
<dbReference type="Proteomes" id="UP001381693">
    <property type="component" value="Unassembled WGS sequence"/>
</dbReference>
<dbReference type="PROSITE" id="PS50838">
    <property type="entry name" value="MAGE"/>
    <property type="match status" value="1"/>
</dbReference>
<proteinExistence type="predicted"/>
<evidence type="ECO:0000313" key="2">
    <source>
        <dbReference type="EMBL" id="KAK7079872.1"/>
    </source>
</evidence>
<dbReference type="AlphaFoldDB" id="A0AAN8X8V8"/>
<evidence type="ECO:0000313" key="3">
    <source>
        <dbReference type="Proteomes" id="UP001381693"/>
    </source>
</evidence>
<organism evidence="2 3">
    <name type="scientific">Halocaridina rubra</name>
    <name type="common">Hawaiian red shrimp</name>
    <dbReference type="NCBI Taxonomy" id="373956"/>
    <lineage>
        <taxon>Eukaryota</taxon>
        <taxon>Metazoa</taxon>
        <taxon>Ecdysozoa</taxon>
        <taxon>Arthropoda</taxon>
        <taxon>Crustacea</taxon>
        <taxon>Multicrustacea</taxon>
        <taxon>Malacostraca</taxon>
        <taxon>Eumalacostraca</taxon>
        <taxon>Eucarida</taxon>
        <taxon>Decapoda</taxon>
        <taxon>Pleocyemata</taxon>
        <taxon>Caridea</taxon>
        <taxon>Atyoidea</taxon>
        <taxon>Atyidae</taxon>
        <taxon>Halocaridina</taxon>
    </lineage>
</organism>
<sequence>MISLPIYLQVYGYNIVRLKNNDSYILLNDLKYNNDLLESTAASSSDELISLLTIILSAIFMSGGVMQESSLNEYLKTFHIELGSRSPHPVFGNVDKLIHQDWARQCYLEIILDKMMDPPKREYKWGERAHLEFPKKWMLELVCKVYGDDIQPEMWTAQWKQVQDNP</sequence>
<accession>A0AAN8X8V8</accession>
<dbReference type="Gene3D" id="1.10.10.1210">
    <property type="entry name" value="MAGE homology domain, winged helix WH2 motif"/>
    <property type="match status" value="1"/>
</dbReference>
<dbReference type="GO" id="GO:0005634">
    <property type="term" value="C:nucleus"/>
    <property type="evidence" value="ECO:0007669"/>
    <property type="project" value="TreeGrafter"/>
</dbReference>
<protein>
    <submittedName>
        <fullName evidence="2">Melanoma-associated antigen G1</fullName>
    </submittedName>
</protein>
<keyword evidence="3" id="KW-1185">Reference proteome</keyword>
<dbReference type="Pfam" id="PF01454">
    <property type="entry name" value="MAGE"/>
    <property type="match status" value="1"/>
</dbReference>
<reference evidence="2 3" key="1">
    <citation type="submission" date="2023-11" db="EMBL/GenBank/DDBJ databases">
        <title>Halocaridina rubra genome assembly.</title>
        <authorList>
            <person name="Smith C."/>
        </authorList>
    </citation>
    <scope>NUCLEOTIDE SEQUENCE [LARGE SCALE GENOMIC DNA]</scope>
    <source>
        <strain evidence="2">EP-1</strain>
        <tissue evidence="2">Whole</tissue>
    </source>
</reference>
<dbReference type="PANTHER" id="PTHR11736">
    <property type="entry name" value="MELANOMA-ASSOCIATED ANTIGEN MAGE ANTIGEN"/>
    <property type="match status" value="1"/>
</dbReference>